<feature type="region of interest" description="Disordered" evidence="1">
    <location>
        <begin position="666"/>
        <end position="722"/>
    </location>
</feature>
<reference evidence="2 3" key="1">
    <citation type="submission" date="2016-06" db="EMBL/GenBank/DDBJ databases">
        <title>Evolution of pathogenesis and genome organization in the Tremellales.</title>
        <authorList>
            <person name="Cuomo C."/>
            <person name="Litvintseva A."/>
            <person name="Heitman J."/>
            <person name="Chen Y."/>
            <person name="Sun S."/>
            <person name="Springer D."/>
            <person name="Dromer F."/>
            <person name="Young S."/>
            <person name="Zeng Q."/>
            <person name="Chapman S."/>
            <person name="Gujja S."/>
            <person name="Saif S."/>
            <person name="Birren B."/>
        </authorList>
    </citation>
    <scope>NUCLEOTIDE SEQUENCE [LARGE SCALE GENOMIC DNA]</scope>
    <source>
        <strain evidence="2 3">ATCC 28783</strain>
    </source>
</reference>
<evidence type="ECO:0000256" key="1">
    <source>
        <dbReference type="SAM" id="MobiDB-lite"/>
    </source>
</evidence>
<dbReference type="OrthoDB" id="2596052at2759"/>
<feature type="compositionally biased region" description="Basic and acidic residues" evidence="1">
    <location>
        <begin position="923"/>
        <end position="936"/>
    </location>
</feature>
<feature type="compositionally biased region" description="Low complexity" evidence="1">
    <location>
        <begin position="613"/>
        <end position="623"/>
    </location>
</feature>
<feature type="region of interest" description="Disordered" evidence="1">
    <location>
        <begin position="882"/>
        <end position="936"/>
    </location>
</feature>
<dbReference type="AlphaFoldDB" id="A0A4Q1BWI5"/>
<feature type="compositionally biased region" description="Polar residues" evidence="1">
    <location>
        <begin position="691"/>
        <end position="705"/>
    </location>
</feature>
<evidence type="ECO:0000313" key="2">
    <source>
        <dbReference type="EMBL" id="RXK42529.1"/>
    </source>
</evidence>
<dbReference type="InParanoid" id="A0A4Q1BWI5"/>
<dbReference type="EMBL" id="SDIL01000001">
    <property type="protein sequence ID" value="RXK42529.1"/>
    <property type="molecule type" value="Genomic_DNA"/>
</dbReference>
<accession>A0A4Q1BWI5</accession>
<feature type="region of interest" description="Disordered" evidence="1">
    <location>
        <begin position="855"/>
        <end position="874"/>
    </location>
</feature>
<name>A0A4Q1BWI5_TREME</name>
<feature type="region of interest" description="Disordered" evidence="1">
    <location>
        <begin position="383"/>
        <end position="402"/>
    </location>
</feature>
<feature type="compositionally biased region" description="Polar residues" evidence="1">
    <location>
        <begin position="671"/>
        <end position="683"/>
    </location>
</feature>
<proteinExistence type="predicted"/>
<keyword evidence="3" id="KW-1185">Reference proteome</keyword>
<evidence type="ECO:0000313" key="3">
    <source>
        <dbReference type="Proteomes" id="UP000289152"/>
    </source>
</evidence>
<feature type="region of interest" description="Disordered" evidence="1">
    <location>
        <begin position="603"/>
        <end position="630"/>
    </location>
</feature>
<protein>
    <submittedName>
        <fullName evidence="2">Uncharacterized protein</fullName>
    </submittedName>
</protein>
<gene>
    <name evidence="2" type="ORF">M231_00083</name>
</gene>
<comment type="caution">
    <text evidence="2">The sequence shown here is derived from an EMBL/GenBank/DDBJ whole genome shotgun (WGS) entry which is preliminary data.</text>
</comment>
<dbReference type="Proteomes" id="UP000289152">
    <property type="component" value="Unassembled WGS sequence"/>
</dbReference>
<organism evidence="2 3">
    <name type="scientific">Tremella mesenterica</name>
    <name type="common">Jelly fungus</name>
    <dbReference type="NCBI Taxonomy" id="5217"/>
    <lineage>
        <taxon>Eukaryota</taxon>
        <taxon>Fungi</taxon>
        <taxon>Dikarya</taxon>
        <taxon>Basidiomycota</taxon>
        <taxon>Agaricomycotina</taxon>
        <taxon>Tremellomycetes</taxon>
        <taxon>Tremellales</taxon>
        <taxon>Tremellaceae</taxon>
        <taxon>Tremella</taxon>
    </lineage>
</organism>
<sequence length="963" mass="105680">MTTRASGNTCKPCYALHKSIVHLEPFAGSSLLACPTCGVVDEAATLSFNTVSVSEARGAILHEDEEAETEGVEWNGYKWGVEKAFDDRVQAIIGFHLEAFGHGGDENLRRGAWTWTRKILIVEKEKFAKKSILKNPNAVRLPYLVAVATKMAMQESSLLVLDSKLRRGNKHIAGAAVTKGDERVLVPTLNEFFHIAHETSPDHLAHLAKLSYFTHLHDRYSSLLHNSVSTVDACLSQLQRVIERIRKIANMTTEQLNANLITTPTHGRSGSRSWDTLDWAFFRRVESWDTVLQVAYNIFLAQECIDMFTSRSRIPAAVAVASWSVQAVLGDSLPQNVNILREITAQFGHEQWTACQYSVYLKRMFVAWSTSIDEARVPFPHIEPPQRGKVGNGKSGFGSDNRRGLPENYMATLAARTIADNWEKIKDARLKRTGVIPYKKEFELARLVFGNHAPKPVVKPVKPHSKPALTVAQAKRRALLPSPTPSIPLASTTTSVTQSPVVPVVLPPSPATSTSVSTKVTQHLTIHDPFPLSVSSTSIIPPSPAPSPSTILTVDSPQAYGAMPSQMSDLKHLSEIESEKHRQPFPPRKSLRETNDIESLLLRADESSDEDAQSSYSVDSDLSLSEDRPSKKQLSTWDLIQIPESVPTGSFELTIGMGTFQYGRSAPPLHSTASQFTSSLSRSRQQREDSATTLASVDSSRGSVSETERFLPSPAYTPVTTSLSSQVSSRATSISSCAMSEYTESRGQTPFSEQSILTPLTTISNLPSKAPSVPIPSNISQVEESPSLALQQTPIVKTVQQVAPHAEASLSKPPIPSLTVGNPGKGNQADHSRSQNELDDLADIEIDMSYEITPDPLLSGGLSDEQEPLRSHVGCLKRERDEIMGCPGKRKSEERRKERKAAASVSSNETKRKRSVGEASESQGKEQKVKGKGKEKMMVVSRVDEVAFEKALRETEVMIESDD</sequence>
<feature type="region of interest" description="Disordered" evidence="1">
    <location>
        <begin position="804"/>
        <end position="836"/>
    </location>
</feature>